<evidence type="ECO:0000313" key="2">
    <source>
        <dbReference type="Proteomes" id="UP000694892"/>
    </source>
</evidence>
<sequence>MKGLPNKCGFFLTKESNGHKTKAVSLSYTIPIFTFLLPGNYPELFSNPVSFFSFLITSNFFQAWVTEAL</sequence>
<protein>
    <submittedName>
        <fullName evidence="1">Uncharacterized protein</fullName>
    </submittedName>
</protein>
<dbReference type="Proteomes" id="UP000694892">
    <property type="component" value="Chromosome 6L"/>
</dbReference>
<name>A0A974HF95_XENLA</name>
<dbReference type="AlphaFoldDB" id="A0A974HF95"/>
<gene>
    <name evidence="1" type="ORF">XELAEV_18030631mg</name>
</gene>
<dbReference type="EMBL" id="CM004476">
    <property type="protein sequence ID" value="OCT75451.1"/>
    <property type="molecule type" value="Genomic_DNA"/>
</dbReference>
<evidence type="ECO:0000313" key="1">
    <source>
        <dbReference type="EMBL" id="OCT75451.1"/>
    </source>
</evidence>
<reference evidence="2" key="1">
    <citation type="journal article" date="2016" name="Nature">
        <title>Genome evolution in the allotetraploid frog Xenopus laevis.</title>
        <authorList>
            <person name="Session A.M."/>
            <person name="Uno Y."/>
            <person name="Kwon T."/>
            <person name="Chapman J.A."/>
            <person name="Toyoda A."/>
            <person name="Takahashi S."/>
            <person name="Fukui A."/>
            <person name="Hikosaka A."/>
            <person name="Suzuki A."/>
            <person name="Kondo M."/>
            <person name="van Heeringen S.J."/>
            <person name="Quigley I."/>
            <person name="Heinz S."/>
            <person name="Ogino H."/>
            <person name="Ochi H."/>
            <person name="Hellsten U."/>
            <person name="Lyons J.B."/>
            <person name="Simakov O."/>
            <person name="Putnam N."/>
            <person name="Stites J."/>
            <person name="Kuroki Y."/>
            <person name="Tanaka T."/>
            <person name="Michiue T."/>
            <person name="Watanabe M."/>
            <person name="Bogdanovic O."/>
            <person name="Lister R."/>
            <person name="Georgiou G."/>
            <person name="Paranjpe S.S."/>
            <person name="van Kruijsbergen I."/>
            <person name="Shu S."/>
            <person name="Carlson J."/>
            <person name="Kinoshita T."/>
            <person name="Ohta Y."/>
            <person name="Mawaribuchi S."/>
            <person name="Jenkins J."/>
            <person name="Grimwood J."/>
            <person name="Schmutz J."/>
            <person name="Mitros T."/>
            <person name="Mozaffari S.V."/>
            <person name="Suzuki Y."/>
            <person name="Haramoto Y."/>
            <person name="Yamamoto T.S."/>
            <person name="Takagi C."/>
            <person name="Heald R."/>
            <person name="Miller K."/>
            <person name="Haudenschild C."/>
            <person name="Kitzman J."/>
            <person name="Nakayama T."/>
            <person name="Izutsu Y."/>
            <person name="Robert J."/>
            <person name="Fortriede J."/>
            <person name="Burns K."/>
            <person name="Lotay V."/>
            <person name="Karimi K."/>
            <person name="Yasuoka Y."/>
            <person name="Dichmann D.S."/>
            <person name="Flajnik M.F."/>
            <person name="Houston D.W."/>
            <person name="Shendure J."/>
            <person name="DuPasquier L."/>
            <person name="Vize P.D."/>
            <person name="Zorn A.M."/>
            <person name="Ito M."/>
            <person name="Marcotte E.M."/>
            <person name="Wallingford J.B."/>
            <person name="Ito Y."/>
            <person name="Asashima M."/>
            <person name="Ueno N."/>
            <person name="Matsuda Y."/>
            <person name="Veenstra G.J."/>
            <person name="Fujiyama A."/>
            <person name="Harland R.M."/>
            <person name="Taira M."/>
            <person name="Rokhsar D.S."/>
        </authorList>
    </citation>
    <scope>NUCLEOTIDE SEQUENCE [LARGE SCALE GENOMIC DNA]</scope>
    <source>
        <strain evidence="2">J</strain>
    </source>
</reference>
<organism evidence="1 2">
    <name type="scientific">Xenopus laevis</name>
    <name type="common">African clawed frog</name>
    <dbReference type="NCBI Taxonomy" id="8355"/>
    <lineage>
        <taxon>Eukaryota</taxon>
        <taxon>Metazoa</taxon>
        <taxon>Chordata</taxon>
        <taxon>Craniata</taxon>
        <taxon>Vertebrata</taxon>
        <taxon>Euteleostomi</taxon>
        <taxon>Amphibia</taxon>
        <taxon>Batrachia</taxon>
        <taxon>Anura</taxon>
        <taxon>Pipoidea</taxon>
        <taxon>Pipidae</taxon>
        <taxon>Xenopodinae</taxon>
        <taxon>Xenopus</taxon>
        <taxon>Xenopus</taxon>
    </lineage>
</organism>
<accession>A0A974HF95</accession>
<proteinExistence type="predicted"/>